<organism evidence="5 6">
    <name type="scientific">Haemonchus contortus</name>
    <name type="common">Barber pole worm</name>
    <dbReference type="NCBI Taxonomy" id="6289"/>
    <lineage>
        <taxon>Eukaryota</taxon>
        <taxon>Metazoa</taxon>
        <taxon>Ecdysozoa</taxon>
        <taxon>Nematoda</taxon>
        <taxon>Chromadorea</taxon>
        <taxon>Rhabditida</taxon>
        <taxon>Rhabditina</taxon>
        <taxon>Rhabditomorpha</taxon>
        <taxon>Strongyloidea</taxon>
        <taxon>Trichostrongylidae</taxon>
        <taxon>Haemonchus</taxon>
    </lineage>
</organism>
<dbReference type="GO" id="GO:0005739">
    <property type="term" value="C:mitochondrion"/>
    <property type="evidence" value="ECO:0007669"/>
    <property type="project" value="TreeGrafter"/>
</dbReference>
<dbReference type="AlphaFoldDB" id="A0A7I4Y7A2"/>
<evidence type="ECO:0000256" key="4">
    <source>
        <dbReference type="ARBA" id="ARBA00023014"/>
    </source>
</evidence>
<keyword evidence="5" id="KW-1185">Reference proteome</keyword>
<proteinExistence type="predicted"/>
<evidence type="ECO:0000256" key="1">
    <source>
        <dbReference type="ARBA" id="ARBA00022714"/>
    </source>
</evidence>
<name>A0A7I4Y7A2_HAECO</name>
<evidence type="ECO:0000313" key="5">
    <source>
        <dbReference type="Proteomes" id="UP000025227"/>
    </source>
</evidence>
<dbReference type="OMA" id="CQIQLAR"/>
<dbReference type="InterPro" id="IPR001055">
    <property type="entry name" value="Adrenodoxin-like"/>
</dbReference>
<dbReference type="SUPFAM" id="SSF54292">
    <property type="entry name" value="2Fe-2S ferredoxin-like"/>
    <property type="match status" value="1"/>
</dbReference>
<dbReference type="CDD" id="cd00207">
    <property type="entry name" value="fer2"/>
    <property type="match status" value="1"/>
</dbReference>
<dbReference type="InterPro" id="IPR012675">
    <property type="entry name" value="Beta-grasp_dom_sf"/>
</dbReference>
<dbReference type="Proteomes" id="UP000025227">
    <property type="component" value="Unplaced"/>
</dbReference>
<protein>
    <submittedName>
        <fullName evidence="6">2Fe-2S ferredoxin-type domain-containing protein</fullName>
    </submittedName>
</protein>
<accession>A0A7I4Y7A2</accession>
<dbReference type="GO" id="GO:0046872">
    <property type="term" value="F:metal ion binding"/>
    <property type="evidence" value="ECO:0007669"/>
    <property type="project" value="UniProtKB-KW"/>
</dbReference>
<evidence type="ECO:0000256" key="3">
    <source>
        <dbReference type="ARBA" id="ARBA00023004"/>
    </source>
</evidence>
<keyword evidence="3" id="KW-0408">Iron</keyword>
<dbReference type="PANTHER" id="PTHR23426:SF76">
    <property type="entry name" value="ADRENODOXIN-LIKE PROTEIN 2, MITOCHONDRIAL"/>
    <property type="match status" value="1"/>
</dbReference>
<dbReference type="Gene3D" id="3.10.20.30">
    <property type="match status" value="1"/>
</dbReference>
<dbReference type="GO" id="GO:0140647">
    <property type="term" value="P:P450-containing electron transport chain"/>
    <property type="evidence" value="ECO:0007669"/>
    <property type="project" value="InterPro"/>
</dbReference>
<evidence type="ECO:0000256" key="2">
    <source>
        <dbReference type="ARBA" id="ARBA00022723"/>
    </source>
</evidence>
<keyword evidence="4" id="KW-0411">Iron-sulfur</keyword>
<dbReference type="InterPro" id="IPR036010">
    <property type="entry name" value="2Fe-2S_ferredoxin-like_sf"/>
</dbReference>
<keyword evidence="1" id="KW-0001">2Fe-2S</keyword>
<keyword evidence="2" id="KW-0479">Metal-binding</keyword>
<sequence>MLSGRTLALLVRCMKLSMPQKCVRLTYTSSGFNSPTETVTKQIKFICGDETFTGTGKIEEDILDVVLNNDIPLDGFGACEGMLACSTCHVILEKDHFDRVDRINPPSQDELDLLDLAPGLSEYSRLGCQIQLARDDPDTIVCVVPVHEDLRLK</sequence>
<dbReference type="PANTHER" id="PTHR23426">
    <property type="entry name" value="FERREDOXIN/ADRENODOXIN"/>
    <property type="match status" value="1"/>
</dbReference>
<dbReference type="OrthoDB" id="268593at2759"/>
<evidence type="ECO:0000313" key="6">
    <source>
        <dbReference type="WBParaSite" id="HCON_00065180-00001"/>
    </source>
</evidence>
<reference evidence="6" key="1">
    <citation type="submission" date="2020-12" db="UniProtKB">
        <authorList>
            <consortium name="WormBaseParasite"/>
        </authorList>
    </citation>
    <scope>IDENTIFICATION</scope>
    <source>
        <strain evidence="6">MHco3</strain>
    </source>
</reference>
<dbReference type="GO" id="GO:0009055">
    <property type="term" value="F:electron transfer activity"/>
    <property type="evidence" value="ECO:0007669"/>
    <property type="project" value="TreeGrafter"/>
</dbReference>
<dbReference type="GO" id="GO:0051537">
    <property type="term" value="F:2 iron, 2 sulfur cluster binding"/>
    <property type="evidence" value="ECO:0007669"/>
    <property type="project" value="UniProtKB-KW"/>
</dbReference>
<dbReference type="InterPro" id="IPR001041">
    <property type="entry name" value="2Fe-2S_ferredoxin-type"/>
</dbReference>
<dbReference type="WBParaSite" id="HCON_00065180-00001">
    <property type="protein sequence ID" value="HCON_00065180-00001"/>
    <property type="gene ID" value="HCON_00065180"/>
</dbReference>